<dbReference type="EMBL" id="CAUYUJ010015168">
    <property type="protein sequence ID" value="CAK0850620.1"/>
    <property type="molecule type" value="Genomic_DNA"/>
</dbReference>
<organism evidence="2 3">
    <name type="scientific">Prorocentrum cordatum</name>
    <dbReference type="NCBI Taxonomy" id="2364126"/>
    <lineage>
        <taxon>Eukaryota</taxon>
        <taxon>Sar</taxon>
        <taxon>Alveolata</taxon>
        <taxon>Dinophyceae</taxon>
        <taxon>Prorocentrales</taxon>
        <taxon>Prorocentraceae</taxon>
        <taxon>Prorocentrum</taxon>
    </lineage>
</organism>
<sequence length="104" mass="11490">MLKCGTRHRAPAEFRVPPLRDGDRVRYGPNKKKPGSNAFKRYERYKRAATVGEARSSGAASVDFGHDIAKGHLRVVELDTSPLGAERTLKDPRRSSSCRSCCSS</sequence>
<comment type="caution">
    <text evidence="2">The sequence shown here is derived from an EMBL/GenBank/DDBJ whole genome shotgun (WGS) entry which is preliminary data.</text>
</comment>
<gene>
    <name evidence="2" type="ORF">PCOR1329_LOCUS42989</name>
</gene>
<protein>
    <submittedName>
        <fullName evidence="2">Uncharacterized protein</fullName>
    </submittedName>
</protein>
<proteinExistence type="predicted"/>
<evidence type="ECO:0000313" key="3">
    <source>
        <dbReference type="Proteomes" id="UP001189429"/>
    </source>
</evidence>
<feature type="region of interest" description="Disordered" evidence="1">
    <location>
        <begin position="18"/>
        <end position="37"/>
    </location>
</feature>
<dbReference type="Proteomes" id="UP001189429">
    <property type="component" value="Unassembled WGS sequence"/>
</dbReference>
<keyword evidence="3" id="KW-1185">Reference proteome</keyword>
<reference evidence="2" key="1">
    <citation type="submission" date="2023-10" db="EMBL/GenBank/DDBJ databases">
        <authorList>
            <person name="Chen Y."/>
            <person name="Shah S."/>
            <person name="Dougan E. K."/>
            <person name="Thang M."/>
            <person name="Chan C."/>
        </authorList>
    </citation>
    <scope>NUCLEOTIDE SEQUENCE [LARGE SCALE GENOMIC DNA]</scope>
</reference>
<feature type="region of interest" description="Disordered" evidence="1">
    <location>
        <begin position="81"/>
        <end position="104"/>
    </location>
</feature>
<evidence type="ECO:0000256" key="1">
    <source>
        <dbReference type="SAM" id="MobiDB-lite"/>
    </source>
</evidence>
<name>A0ABN9TXI7_9DINO</name>
<evidence type="ECO:0000313" key="2">
    <source>
        <dbReference type="EMBL" id="CAK0850620.1"/>
    </source>
</evidence>
<accession>A0ABN9TXI7</accession>